<comment type="caution">
    <text evidence="3">The sequence shown here is derived from an EMBL/GenBank/DDBJ whole genome shotgun (WGS) entry which is preliminary data.</text>
</comment>
<keyword evidence="4" id="KW-1185">Reference proteome</keyword>
<evidence type="ECO:0000313" key="3">
    <source>
        <dbReference type="EMBL" id="OWQ92090.1"/>
    </source>
</evidence>
<evidence type="ECO:0000313" key="4">
    <source>
        <dbReference type="Proteomes" id="UP000197468"/>
    </source>
</evidence>
<dbReference type="InterPro" id="IPR010093">
    <property type="entry name" value="SinI_DNA-bd"/>
</dbReference>
<protein>
    <recommendedName>
        <fullName evidence="2">Helix-turn-helix domain-containing protein</fullName>
    </recommendedName>
</protein>
<name>A0A246JHT9_9BURK</name>
<dbReference type="OrthoDB" id="9150887at2"/>
<proteinExistence type="predicted"/>
<evidence type="ECO:0000259" key="2">
    <source>
        <dbReference type="Pfam" id="PF12728"/>
    </source>
</evidence>
<dbReference type="Pfam" id="PF12728">
    <property type="entry name" value="HTH_17"/>
    <property type="match status" value="1"/>
</dbReference>
<evidence type="ECO:0000256" key="1">
    <source>
        <dbReference type="SAM" id="MobiDB-lite"/>
    </source>
</evidence>
<organism evidence="3 4">
    <name type="scientific">Roseateles aquatilis</name>
    <dbReference type="NCBI Taxonomy" id="431061"/>
    <lineage>
        <taxon>Bacteria</taxon>
        <taxon>Pseudomonadati</taxon>
        <taxon>Pseudomonadota</taxon>
        <taxon>Betaproteobacteria</taxon>
        <taxon>Burkholderiales</taxon>
        <taxon>Sphaerotilaceae</taxon>
        <taxon>Roseateles</taxon>
    </lineage>
</organism>
<dbReference type="AlphaFoldDB" id="A0A246JHT9"/>
<accession>A0A246JHT9</accession>
<feature type="domain" description="Helix-turn-helix" evidence="2">
    <location>
        <begin position="121"/>
        <end position="171"/>
    </location>
</feature>
<dbReference type="RefSeq" id="WP_088383976.1">
    <property type="nucleotide sequence ID" value="NZ_NIOF01000002.1"/>
</dbReference>
<dbReference type="InterPro" id="IPR041657">
    <property type="entry name" value="HTH_17"/>
</dbReference>
<dbReference type="NCBIfam" id="TIGR01764">
    <property type="entry name" value="excise"/>
    <property type="match status" value="1"/>
</dbReference>
<feature type="region of interest" description="Disordered" evidence="1">
    <location>
        <begin position="209"/>
        <end position="239"/>
    </location>
</feature>
<gene>
    <name evidence="3" type="ORF">CDN99_06975</name>
</gene>
<dbReference type="EMBL" id="NIOF01000002">
    <property type="protein sequence ID" value="OWQ92090.1"/>
    <property type="molecule type" value="Genomic_DNA"/>
</dbReference>
<sequence length="239" mass="25466">MSRATHPAVRAVAAQRYLPMLTSALEPLADSIQEVVVVRLQDAGSARRARDPKTTDYRDVRAAIEGLKHHILLAMEASLSANTAAGKALRMQLIAMLAATEGGNAAMSAPSSNQADADALISTADAAQRLDVSRPYIAMLCDTGKLGEIVRTEGGHRRIRTSALDAYLAARAKAVEGVPSPREAGMAMGLYDRPDHEYLNVLRDERKAAKTVASTAKKRSSASRAQPARPAVKKTGRQG</sequence>
<dbReference type="GO" id="GO:0003677">
    <property type="term" value="F:DNA binding"/>
    <property type="evidence" value="ECO:0007669"/>
    <property type="project" value="InterPro"/>
</dbReference>
<dbReference type="Proteomes" id="UP000197468">
    <property type="component" value="Unassembled WGS sequence"/>
</dbReference>
<reference evidence="3 4" key="1">
    <citation type="journal article" date="2008" name="Int. J. Syst. Evol. Microbiol.">
        <title>Description of Roseateles aquatilis sp. nov. and Roseateles terrae sp. nov., in the class Betaproteobacteria, and emended description of the genus Roseateles.</title>
        <authorList>
            <person name="Gomila M."/>
            <person name="Bowien B."/>
            <person name="Falsen E."/>
            <person name="Moore E.R."/>
            <person name="Lalucat J."/>
        </authorList>
    </citation>
    <scope>NUCLEOTIDE SEQUENCE [LARGE SCALE GENOMIC DNA]</scope>
    <source>
        <strain evidence="3 4">CCUG 48205</strain>
    </source>
</reference>